<dbReference type="InterPro" id="IPR027417">
    <property type="entry name" value="P-loop_NTPase"/>
</dbReference>
<dbReference type="PANTHER" id="PTHR11361:SF122">
    <property type="entry name" value="DNA MISMATCH REPAIR PROTEIN MSH3"/>
    <property type="match status" value="1"/>
</dbReference>
<evidence type="ECO:0000256" key="1">
    <source>
        <dbReference type="ARBA" id="ARBA00004123"/>
    </source>
</evidence>
<feature type="region of interest" description="Disordered" evidence="10">
    <location>
        <begin position="1079"/>
        <end position="1102"/>
    </location>
</feature>
<evidence type="ECO:0000256" key="6">
    <source>
        <dbReference type="ARBA" id="ARBA00023125"/>
    </source>
</evidence>
<evidence type="ECO:0000256" key="8">
    <source>
        <dbReference type="ARBA" id="ARBA00023242"/>
    </source>
</evidence>
<keyword evidence="7" id="KW-0234">DNA repair</keyword>
<dbReference type="GO" id="GO:0006298">
    <property type="term" value="P:mismatch repair"/>
    <property type="evidence" value="ECO:0007669"/>
    <property type="project" value="InterPro"/>
</dbReference>
<dbReference type="GO" id="GO:0005634">
    <property type="term" value="C:nucleus"/>
    <property type="evidence" value="ECO:0007669"/>
    <property type="project" value="UniProtKB-SubCell"/>
</dbReference>
<dbReference type="EMBL" id="QWIO01001026">
    <property type="protein sequence ID" value="RMY80292.1"/>
    <property type="molecule type" value="Genomic_DNA"/>
</dbReference>
<dbReference type="InterPro" id="IPR007696">
    <property type="entry name" value="DNA_mismatch_repair_MutS_core"/>
</dbReference>
<dbReference type="InterPro" id="IPR045076">
    <property type="entry name" value="MutS"/>
</dbReference>
<feature type="compositionally biased region" description="Acidic residues" evidence="10">
    <location>
        <begin position="69"/>
        <end position="78"/>
    </location>
</feature>
<feature type="compositionally biased region" description="Polar residues" evidence="10">
    <location>
        <begin position="46"/>
        <end position="67"/>
    </location>
</feature>
<dbReference type="Gene3D" id="1.10.1420.10">
    <property type="match status" value="2"/>
</dbReference>
<dbReference type="PROSITE" id="PS00486">
    <property type="entry name" value="DNA_MISMATCH_REPAIR_2"/>
    <property type="match status" value="1"/>
</dbReference>
<evidence type="ECO:0000256" key="5">
    <source>
        <dbReference type="ARBA" id="ARBA00022840"/>
    </source>
</evidence>
<dbReference type="InterPro" id="IPR016151">
    <property type="entry name" value="DNA_mismatch_repair_MutS_N"/>
</dbReference>
<evidence type="ECO:0000256" key="7">
    <source>
        <dbReference type="ARBA" id="ARBA00023204"/>
    </source>
</evidence>
<dbReference type="SMART" id="SM00533">
    <property type="entry name" value="MUTSd"/>
    <property type="match status" value="1"/>
</dbReference>
<organism evidence="12 13">
    <name type="scientific">Hortaea werneckii</name>
    <name type="common">Black yeast</name>
    <name type="synonym">Cladosporium werneckii</name>
    <dbReference type="NCBI Taxonomy" id="91943"/>
    <lineage>
        <taxon>Eukaryota</taxon>
        <taxon>Fungi</taxon>
        <taxon>Dikarya</taxon>
        <taxon>Ascomycota</taxon>
        <taxon>Pezizomycotina</taxon>
        <taxon>Dothideomycetes</taxon>
        <taxon>Dothideomycetidae</taxon>
        <taxon>Mycosphaerellales</taxon>
        <taxon>Teratosphaeriaceae</taxon>
        <taxon>Hortaea</taxon>
    </lineage>
</organism>
<dbReference type="GO" id="GO:0005524">
    <property type="term" value="F:ATP binding"/>
    <property type="evidence" value="ECO:0007669"/>
    <property type="project" value="UniProtKB-UniRule"/>
</dbReference>
<feature type="compositionally biased region" description="Polar residues" evidence="10">
    <location>
        <begin position="141"/>
        <end position="164"/>
    </location>
</feature>
<dbReference type="Gene3D" id="3.30.420.110">
    <property type="entry name" value="MutS, connector domain"/>
    <property type="match status" value="1"/>
</dbReference>
<dbReference type="InterPro" id="IPR007860">
    <property type="entry name" value="DNA_mmatch_repair_MutS_con_dom"/>
</dbReference>
<dbReference type="SUPFAM" id="SSF55271">
    <property type="entry name" value="DNA repair protein MutS, domain I"/>
    <property type="match status" value="1"/>
</dbReference>
<dbReference type="Gene3D" id="3.40.1170.10">
    <property type="entry name" value="DNA repair protein MutS, domain I"/>
    <property type="match status" value="1"/>
</dbReference>
<feature type="compositionally biased region" description="Acidic residues" evidence="10">
    <location>
        <begin position="212"/>
        <end position="229"/>
    </location>
</feature>
<dbReference type="SUPFAM" id="SSF48334">
    <property type="entry name" value="DNA repair protein MutS, domain III"/>
    <property type="match status" value="1"/>
</dbReference>
<dbReference type="FunFam" id="3.40.1170.10:FF:000006">
    <property type="entry name" value="DNA mismatch repair protein"/>
    <property type="match status" value="1"/>
</dbReference>
<comment type="subcellular location">
    <subcellularLocation>
        <location evidence="1">Nucleus</location>
    </subcellularLocation>
</comment>
<dbReference type="FunFam" id="1.10.1420.10:FF:000004">
    <property type="entry name" value="DNA mismatch repair protein Msh3"/>
    <property type="match status" value="1"/>
</dbReference>
<evidence type="ECO:0000256" key="2">
    <source>
        <dbReference type="ARBA" id="ARBA00007094"/>
    </source>
</evidence>
<evidence type="ECO:0000313" key="12">
    <source>
        <dbReference type="EMBL" id="RMY80292.1"/>
    </source>
</evidence>
<dbReference type="NCBIfam" id="NF003810">
    <property type="entry name" value="PRK05399.1"/>
    <property type="match status" value="1"/>
</dbReference>
<gene>
    <name evidence="12" type="ORF">D0864_08727</name>
</gene>
<dbReference type="VEuPathDB" id="FungiDB:BTJ68_12720"/>
<dbReference type="SUPFAM" id="SSF52540">
    <property type="entry name" value="P-loop containing nucleoside triphosphate hydrolases"/>
    <property type="match status" value="1"/>
</dbReference>
<keyword evidence="4" id="KW-0227">DNA damage</keyword>
<accession>A0A3M7EUX1</accession>
<feature type="region of interest" description="Disordered" evidence="10">
    <location>
        <begin position="1"/>
        <end position="184"/>
    </location>
</feature>
<dbReference type="GO" id="GO:0006312">
    <property type="term" value="P:mitotic recombination"/>
    <property type="evidence" value="ECO:0007669"/>
    <property type="project" value="TreeGrafter"/>
</dbReference>
<dbReference type="SMART" id="SM00534">
    <property type="entry name" value="MUTSac"/>
    <property type="match status" value="1"/>
</dbReference>
<name>A0A3M7EUX1_HORWE</name>
<dbReference type="GO" id="GO:0030983">
    <property type="term" value="F:mismatched DNA binding"/>
    <property type="evidence" value="ECO:0007669"/>
    <property type="project" value="UniProtKB-UniRule"/>
</dbReference>
<dbReference type="Proteomes" id="UP000269539">
    <property type="component" value="Unassembled WGS sequence"/>
</dbReference>
<dbReference type="PANTHER" id="PTHR11361">
    <property type="entry name" value="DNA MISMATCH REPAIR PROTEIN MUTS FAMILY MEMBER"/>
    <property type="match status" value="1"/>
</dbReference>
<feature type="compositionally biased region" description="Acidic residues" evidence="10">
    <location>
        <begin position="168"/>
        <end position="177"/>
    </location>
</feature>
<dbReference type="InterPro" id="IPR036187">
    <property type="entry name" value="DNA_mismatch_repair_MutS_sf"/>
</dbReference>
<protein>
    <recommendedName>
        <fullName evidence="9">MutS protein homolog 3</fullName>
    </recommendedName>
</protein>
<dbReference type="Pfam" id="PF00488">
    <property type="entry name" value="MutS_V"/>
    <property type="match status" value="1"/>
</dbReference>
<reference evidence="12 13" key="1">
    <citation type="journal article" date="2018" name="BMC Genomics">
        <title>Genomic evidence for intraspecific hybridization in a clonal and extremely halotolerant yeast.</title>
        <authorList>
            <person name="Gostincar C."/>
            <person name="Stajich J.E."/>
            <person name="Zupancic J."/>
            <person name="Zalar P."/>
            <person name="Gunde-Cimerman N."/>
        </authorList>
    </citation>
    <scope>NUCLEOTIDE SEQUENCE [LARGE SCALE GENOMIC DNA]</scope>
    <source>
        <strain evidence="12 13">EXF-10513</strain>
    </source>
</reference>
<dbReference type="InterPro" id="IPR000432">
    <property type="entry name" value="DNA_mismatch_repair_MutS_C"/>
</dbReference>
<dbReference type="Pfam" id="PF05188">
    <property type="entry name" value="MutS_II"/>
    <property type="match status" value="1"/>
</dbReference>
<evidence type="ECO:0000313" key="13">
    <source>
        <dbReference type="Proteomes" id="UP000269539"/>
    </source>
</evidence>
<proteinExistence type="inferred from homology"/>
<evidence type="ECO:0000259" key="11">
    <source>
        <dbReference type="PROSITE" id="PS00486"/>
    </source>
</evidence>
<feature type="domain" description="DNA mismatch repair proteins mutS family" evidence="11">
    <location>
        <begin position="1014"/>
        <end position="1030"/>
    </location>
</feature>
<dbReference type="AlphaFoldDB" id="A0A3M7EUX1"/>
<sequence>MVSQRSPSLSQPPSSSASTQKKQQSISSFFSAKPPATAKPKPLQRNPPSTLQPESLQRNETTESNELFVSDDEKEEEDVLPRRGSARLKRVLEDEEDGDELPDPKRLRHAVEKKHEKAVKEDPEPKSPSRTSPLPKATKHINGSDQPKTTGRTSKYAFSSSPAIPSQPEEEDEQDDEETRKIKAKLHQKFVKRLGKPDSIADIKRRNHFINEETEEAEDGADQDEEADATPDPPPKAKGRRAPAPKKAKDKLTPLERQVLDIKKKHPDTLLVVEVGYKFRFFGEDARIAARELSIVCIPGKYRFDEHPSEAHIDRFASASFPTHRLHVHVKRLVSSGHKVGVVRQLETAALKAAGDNRNKAFERGLTNLYTKGTYIDDQEGLDGPTAAPEGGAPATGHLLCLTETRPRGWGSDEKVQIGLVAVQPSTGDIIYDDFEDGWMRSELETRLLHIAPCEFLIVGDVSKATEKLVQHLSGSKVNVFGDKARVERVEKPKTMAAQAYSHITKFYADQLKVGNNKPAASQVESSQDNGTLLDKVHKLSENATICLSAMITHLSDYGLQHVFDLTKYFQSFSARSHMLLNGNTLTSLEVYRNQTDAGEQGSLFWTLDRTQTRFGQRLLRKWVGRPLLDKARLDERIAAVEELRESQASANVDRIKHLLGKTRSDLEKSLIRIYYKKCTRPELLSVLQTLQMIAQEYAHVSSPENTGFSSSMIQEAICSLPRISEDVVQYLDRINAQAAKDDDKYSFFRDEHETDDITNHKVGIAAVEHDLNEFRTVAAEKLKKKRVDYVTVAGIEYLIELENTQLKNLPASWAKVSGTKKVSRYHAPEVMKLTRERDQQKEALANACDAAFQSLLDEIGGKYQAFRDCVQSLALLDCLLSLASVASQPGYCKPTFTDEIGISIEGGRHPMVEQLLLDSFVPNDIQLSAAATSALLITGPNMGGKSSYVRSVALIAIMAQIGSYVPASSATLGLLDAVFTRMGAFDNMLKGESTFMVELSETADILKQATPRSLIILDELGRGTSTHDGVAIAQAVLSYVVEQLRSLTLFITHYQALARMQEQFAEEGRLRNVHMRFTETESSRPEEGEGDDGGGCGGGGGGGGGGKDVTFLYQVGEGTAHRSYGLNVAKLAGLPKGLLEVARQRSQAMEEQEAKRRLGYLSKTAKQLLEGDSGEMLEHLIAGVEQL</sequence>
<keyword evidence="5" id="KW-0067">ATP-binding</keyword>
<dbReference type="Pfam" id="PF05192">
    <property type="entry name" value="MutS_III"/>
    <property type="match status" value="1"/>
</dbReference>
<dbReference type="Pfam" id="PF01624">
    <property type="entry name" value="MutS_I"/>
    <property type="match status" value="1"/>
</dbReference>
<keyword evidence="3" id="KW-0547">Nucleotide-binding</keyword>
<keyword evidence="6" id="KW-0238">DNA-binding</keyword>
<evidence type="ECO:0000256" key="9">
    <source>
        <dbReference type="ARBA" id="ARBA00029792"/>
    </source>
</evidence>
<dbReference type="InterPro" id="IPR007695">
    <property type="entry name" value="DNA_mismatch_repair_MutS-lik_N"/>
</dbReference>
<dbReference type="FunFam" id="3.30.420.110:FF:000008">
    <property type="entry name" value="DNA mismatch repair protein"/>
    <property type="match status" value="1"/>
</dbReference>
<feature type="compositionally biased region" description="Basic and acidic residues" evidence="10">
    <location>
        <begin position="1079"/>
        <end position="1088"/>
    </location>
</feature>
<comment type="caution">
    <text evidence="12">The sequence shown here is derived from an EMBL/GenBank/DDBJ whole genome shotgun (WGS) entry which is preliminary data.</text>
</comment>
<feature type="compositionally biased region" description="Basic residues" evidence="10">
    <location>
        <begin position="237"/>
        <end position="249"/>
    </location>
</feature>
<evidence type="ECO:0000256" key="4">
    <source>
        <dbReference type="ARBA" id="ARBA00022763"/>
    </source>
</evidence>
<dbReference type="InterPro" id="IPR036678">
    <property type="entry name" value="MutS_con_dom_sf"/>
</dbReference>
<evidence type="ECO:0000256" key="3">
    <source>
        <dbReference type="ARBA" id="ARBA00022741"/>
    </source>
</evidence>
<dbReference type="GO" id="GO:0140664">
    <property type="term" value="F:ATP-dependent DNA damage sensor activity"/>
    <property type="evidence" value="ECO:0007669"/>
    <property type="project" value="InterPro"/>
</dbReference>
<dbReference type="Gene3D" id="3.40.50.300">
    <property type="entry name" value="P-loop containing nucleotide triphosphate hydrolases"/>
    <property type="match status" value="1"/>
</dbReference>
<feature type="compositionally biased region" description="Basic and acidic residues" evidence="10">
    <location>
        <begin position="102"/>
        <end position="127"/>
    </location>
</feature>
<evidence type="ECO:0000256" key="10">
    <source>
        <dbReference type="SAM" id="MobiDB-lite"/>
    </source>
</evidence>
<feature type="compositionally biased region" description="Low complexity" evidence="10">
    <location>
        <begin position="1"/>
        <end position="41"/>
    </location>
</feature>
<keyword evidence="8" id="KW-0539">Nucleus</keyword>
<feature type="region of interest" description="Disordered" evidence="10">
    <location>
        <begin position="211"/>
        <end position="252"/>
    </location>
</feature>
<comment type="similarity">
    <text evidence="2">Belongs to the DNA mismatch repair MutS family. MSH3 subfamily.</text>
</comment>